<feature type="region of interest" description="Disordered" evidence="1">
    <location>
        <begin position="1824"/>
        <end position="1846"/>
    </location>
</feature>
<evidence type="ECO:0008006" key="4">
    <source>
        <dbReference type="Google" id="ProtNLM"/>
    </source>
</evidence>
<dbReference type="Pfam" id="PF17963">
    <property type="entry name" value="Big_9"/>
    <property type="match status" value="7"/>
</dbReference>
<dbReference type="NCBIfam" id="NF012211">
    <property type="entry name" value="tand_rpt_95"/>
    <property type="match status" value="2"/>
</dbReference>
<feature type="compositionally biased region" description="Low complexity" evidence="1">
    <location>
        <begin position="2247"/>
        <end position="2260"/>
    </location>
</feature>
<dbReference type="RefSeq" id="WP_108133683.1">
    <property type="nucleotide sequence ID" value="NZ_PXNS01000016.1"/>
</dbReference>
<name>A0ABX5ISK2_9GAMM</name>
<evidence type="ECO:0000313" key="3">
    <source>
        <dbReference type="Proteomes" id="UP000241895"/>
    </source>
</evidence>
<protein>
    <recommendedName>
        <fullName evidence="4">Tandem-95 repeat protein</fullName>
    </recommendedName>
</protein>
<comment type="caution">
    <text evidence="2">The sequence shown here is derived from an EMBL/GenBank/DDBJ whole genome shotgun (WGS) entry which is preliminary data.</text>
</comment>
<keyword evidence="3" id="KW-1185">Reference proteome</keyword>
<dbReference type="Proteomes" id="UP000241895">
    <property type="component" value="Unassembled WGS sequence"/>
</dbReference>
<feature type="compositionally biased region" description="Low complexity" evidence="1">
    <location>
        <begin position="526"/>
        <end position="537"/>
    </location>
</feature>
<dbReference type="Gene3D" id="2.60.40.2810">
    <property type="match status" value="1"/>
</dbReference>
<organism evidence="2 3">
    <name type="scientific">Halomonas litopenaei</name>
    <dbReference type="NCBI Taxonomy" id="2109328"/>
    <lineage>
        <taxon>Bacteria</taxon>
        <taxon>Pseudomonadati</taxon>
        <taxon>Pseudomonadota</taxon>
        <taxon>Gammaproteobacteria</taxon>
        <taxon>Oceanospirillales</taxon>
        <taxon>Halomonadaceae</taxon>
        <taxon>Halomonas</taxon>
    </lineage>
</organism>
<feature type="region of interest" description="Disordered" evidence="1">
    <location>
        <begin position="2319"/>
        <end position="2353"/>
    </location>
</feature>
<gene>
    <name evidence="2" type="ORF">C6W88_19485</name>
</gene>
<reference evidence="2 3" key="1">
    <citation type="submission" date="2018-03" db="EMBL/GenBank/DDBJ databases">
        <authorList>
            <person name="Zhou J."/>
            <person name="Li X."/>
            <person name="Xue M."/>
            <person name="Yin J."/>
        </authorList>
    </citation>
    <scope>NUCLEOTIDE SEQUENCE [LARGE SCALE GENOMIC DNA]</scope>
    <source>
        <strain evidence="2 3">SYSU ZJ2214</strain>
    </source>
</reference>
<evidence type="ECO:0000256" key="1">
    <source>
        <dbReference type="SAM" id="MobiDB-lite"/>
    </source>
</evidence>
<feature type="region of interest" description="Disordered" evidence="1">
    <location>
        <begin position="2636"/>
        <end position="2679"/>
    </location>
</feature>
<evidence type="ECO:0000313" key="2">
    <source>
        <dbReference type="EMBL" id="PTL89199.1"/>
    </source>
</evidence>
<feature type="compositionally biased region" description="Gly residues" evidence="1">
    <location>
        <begin position="2649"/>
        <end position="2658"/>
    </location>
</feature>
<sequence length="2694" mass="279512">MNTDTERANASATALMNTRGVEPAVLLSVTDGGGSYSFRLNHDFGYNRDPASNEPYRWVAPDLPELTADGEPVGFRISPDGQRLMLFEESLLDEDPGRALLILQLTDDDELVTVSVNRKLDHTGPDFDDILSLSFPFIATDNEGREEKAWVDINVVDVAPPTYSGYNGIDTPSSVVPGNFVVDRWRMDAGKEGLDRVFVSLPGDDTEYPLGAMIDTDKGLLAVNLEYWVFKADPDAEGSFEFQIVVIDGDGDRVNIEAHFDIRECENSEVATTPETDGDPTTEPAHAIVDEAASYYGSASGSGTGETVVAAGSLGYDLGSDCSEETGYEIQRVSSFDWDIASLPRLTADGYPVSWLIDASSHRVRGVAYDSDAQEEYAVIEVVLTDLASGSYEVRLPDVRHFADRDQIAALDHSGAGNDDSIHFELGYVVVDVSGNSAFGVLEVTVNDDAPRANDDRASTSKDTQVIVDVLANDVLGADGSGGVVAASVQGGADVGSVTVRGDGRLSFVPHPDFLGDALIDYTSSDGDGDTTQGGLTVNVRDAASTTRSTPETDDDPDTQPARVVVDEEGLPGGIAGGIGDIAGESTVATGFLGYDAGDDGVAGFSWIRSSYLVDVEVRGEVPRLSLVNNGRTLIAKDEQFGSVFRLELVDITTGEYRFELFQPLDHSDPSIEDNVDFVIDYVVTDGDGDTAEGVLEIRVNDDAGRANSDSAATLSATPVIVDVLSNDEIGAEGVRKVMQASVQGGDAVGTVSINPDGTLTFVPAVGFSGDALIDYARSDGDGDFPVGTLTVSVAAVNPDGLITPLTDGDPDTRSPKAVVDEDGLAGGIAGGAGDTATQSRVTIGSLGYDFGNDGPGGFRWHTDGLPILTSGGDPVSWRLSGNGRSLLGVDSGGGRVIAVQLVDVVTGRYKVTLDKPLDHVISGIEDDLSIEVGYTVTDGGGDVAAGRLDIVVDDDSLVARDDSATIAVDTAIRVAVLDNDGLGADGPGGIIDASVRGGPAVGSITINPDNSLTFVPHPELFGREVLIDYVVSDADGDTAAATLSVVVEGGDAGGPTTPDSDGDPENVAPTAIVDEDRLYLYAYEMTGLEGGSGDIGYYQAYYDGFLGYDFGEAGPGSFRWSTDGLPELSANGEPVTWSLNAAGNSLIGKARGLNIFGYYDQVDVISIKLLGLEPGIFKVELLKGLDHSDPYLEDDITFSVGYVITDGNGDSAQGSLDILVDDDSPRGGGYRGWYFTGTDTPVRFDLRDDILIGADFERVANFRAEVVGGDSVGQVSHEEGDFYATFTPHPEFHGKALLQLGYTDGDGDETGGRVEVSVGASGNNVPITPLSDGDPATVSARAVLDEEGLAGGIAGGPGDVAGEARVVTGSLGNDFGKDGPWLFPFHWVTDGLPALSSQGSPLSWLVNGTGHEVTGVDALGNEVISVRITDFEQGLYRVELHRPLDHDDASLEDNIDLTVRYMITDGNGDTAQGQLRISVDDDSMLLVDDSTTTDKASPISVDVLANDQYGADGLGGLVSASVRGGAAVGNVTINPDDTLTFVAHPDFFGKALIAYTASDADGDIRSAELSVMVENDAPGTPTTPETDGDPLTNPAKAVVDEDGLAGGIHGGVRDAPTELTVATGVLGYDFGSDGQGDFRWSTDGLPSLTSGGDPVTWRLNGNGRSLVGFDSNGDRAISVQLVDQATGSYKVAVARPLDHANARVEDDLNFVVGYSVSDADGDTAEGVLRVTVDDDRGRANDDSARTDRATAVDVDVLANDDHGADGPGRVIAASVQGGADVGSVTLTSAGVLTFVPQASFTGTALIDYTGSDADGDITAGQLSVSVDQGTDRPTTPETDDDPATGPATAVVDEDGLVGGVAGGPGDAPGELTVVTGSLGYDFGSDGRGTFRWSTDGLPSLTSQGRPLSWSLNATGHTMTASDTEGNDVLRVRIIDILNAEYRVSLLRPLDHDDAMSEDSIDMALGYVITDRDGEAAQGVLNVSVNDDSVRANDDSVSTVSGDRVRVDVLANDEFGADGPGRLVGARIQGGADGVGTLKIHPNSTLTFESDSSFSGVARVHYDAMDGDGDISTGTLVVDVETDDIPTTPETDDDPNTVPVSTFVDEDGLPGGIPGGDGDVATERTVATGLVGYNFGNNGQGGFTWHSDDLPTLTTGGDPVTWQLSGNGRSLVGVDSSGDRVISVQLTDVASGSYRVALFQPLDHEPSPSLSYVVEDNRALEVGYTVTDRDGDRAEGVFLLFVDDDAGSASDDSASTDSDTPITVDVSTNDKYGADGPGSIGGFGLQGGAGVGSITVNADDTVTFIPNPSFSGVAEIDYSGSDNDGDSSEATLSIDVTGGDPTRPTTPETDGDPATMVAEAVVDEDGLGGNPGGRYDVPGEQTVVTGSLGYDFGEGGRGSFRWTTEGMPSLTSQGRPLAWSLGSSGHSLLGSDSDGNTVIGIEMTDIDSGDYRVELYRPLDHKDDLGESDINVAVGYVITDGDGDTAEGQLRLTVDDDTPVITADLEGFTFYSGIPVTLDLVNFGGDGYGFLGVRVSSGDGGQVTINPDHTVTFLYDGGFISETRVWVTVADSEYDSAYSVDKVNVAPAPADADVSASAIGDTGVLVTGEEVAAQAGRLALSELLDESDEEVAAWLPPEQDQTDSVGPASAGGSGGGSGSSDSGADSEQALALNGAGAGDTTLERIGQEAALLVE</sequence>
<proteinExistence type="predicted"/>
<dbReference type="EMBL" id="PXNS01000016">
    <property type="protein sequence ID" value="PTL89199.1"/>
    <property type="molecule type" value="Genomic_DNA"/>
</dbReference>
<accession>A0ABX5ISK2</accession>
<feature type="region of interest" description="Disordered" evidence="1">
    <location>
        <begin position="526"/>
        <end position="561"/>
    </location>
</feature>
<feature type="region of interest" description="Disordered" evidence="1">
    <location>
        <begin position="2247"/>
        <end position="2270"/>
    </location>
</feature>